<dbReference type="EMBL" id="CAJVPT010013866">
    <property type="protein sequence ID" value="CAG8599726.1"/>
    <property type="molecule type" value="Genomic_DNA"/>
</dbReference>
<accession>A0ACA9MP73</accession>
<sequence>TSQNSSSEGAQQSKLDDIVCTVCHYGRSPKHNRIVLCDKCDVPYHQQCHVPPIEDRVVEIPTAEWICLRCEEMKGRKRRKVGSRAFACSNNERDVSGSGLTEEQEQIANNAHTPMANNDTIDNRSAQKDSFPHPSAVPQVSSKQSTKSYADSTDPSRAHLPAVGVDLPSYEEMIVQALLSIADPAGQQKYAQRIRRYFKKPQSSNEQRSYKDDIVPEDDQEGVYEIAVRMEDPDNFTSAQGIEMDDHPSVSSSAVSTPAPHAISSGHTEATSPEENSSMDDTSGKIVPVLVNEPSNPMSTMMQNQSILPPRQPTHHITSSPSTTNVAFFKLSGSLF</sequence>
<name>A0ACA9MP73_9GLOM</name>
<evidence type="ECO:0000313" key="1">
    <source>
        <dbReference type="EMBL" id="CAG8599726.1"/>
    </source>
</evidence>
<evidence type="ECO:0000313" key="2">
    <source>
        <dbReference type="Proteomes" id="UP000789525"/>
    </source>
</evidence>
<comment type="caution">
    <text evidence="1">The sequence shown here is derived from an EMBL/GenBank/DDBJ whole genome shotgun (WGS) entry which is preliminary data.</text>
</comment>
<protein>
    <submittedName>
        <fullName evidence="1">14009_t:CDS:1</fullName>
    </submittedName>
</protein>
<keyword evidence="2" id="KW-1185">Reference proteome</keyword>
<dbReference type="Proteomes" id="UP000789525">
    <property type="component" value="Unassembled WGS sequence"/>
</dbReference>
<organism evidence="1 2">
    <name type="scientific">Acaulospora colombiana</name>
    <dbReference type="NCBI Taxonomy" id="27376"/>
    <lineage>
        <taxon>Eukaryota</taxon>
        <taxon>Fungi</taxon>
        <taxon>Fungi incertae sedis</taxon>
        <taxon>Mucoromycota</taxon>
        <taxon>Glomeromycotina</taxon>
        <taxon>Glomeromycetes</taxon>
        <taxon>Diversisporales</taxon>
        <taxon>Acaulosporaceae</taxon>
        <taxon>Acaulospora</taxon>
    </lineage>
</organism>
<feature type="non-terminal residue" evidence="1">
    <location>
        <position position="1"/>
    </location>
</feature>
<proteinExistence type="predicted"/>
<reference evidence="1" key="1">
    <citation type="submission" date="2021-06" db="EMBL/GenBank/DDBJ databases">
        <authorList>
            <person name="Kallberg Y."/>
            <person name="Tangrot J."/>
            <person name="Rosling A."/>
        </authorList>
    </citation>
    <scope>NUCLEOTIDE SEQUENCE</scope>
    <source>
        <strain evidence="1">CL356</strain>
    </source>
</reference>
<gene>
    <name evidence="1" type="ORF">ACOLOM_LOCUS6638</name>
</gene>